<dbReference type="GO" id="GO:0008242">
    <property type="term" value="F:omega peptidase activity"/>
    <property type="evidence" value="ECO:0007669"/>
    <property type="project" value="UniProtKB-EC"/>
</dbReference>
<evidence type="ECO:0000256" key="1">
    <source>
        <dbReference type="ARBA" id="ARBA00000721"/>
    </source>
</evidence>
<evidence type="ECO:0000259" key="10">
    <source>
        <dbReference type="Pfam" id="PF19283"/>
    </source>
</evidence>
<sequence>MASPDKDQSTSTHAQEIYTALASIPVITSATVCSTRTSSRIEVDYTIRDHVRLLKRRVTQAFQAIHPSKADAAPSQSPVLRGPLSEISSEVIWKAYSPNGQKRVILRASESARFIEIWDTATNELKRCHEVTEKHGKFIVNETFGYPSWDSKESCLAYVAESTNKPANPSFAHKHRYIADFGEQLAQIRLPALFLFLIDDDNCTAENTTIQVTNPSSASDVCYGQPVFGSGSCSKPELYQIICTGFASLPDGRRPGLIYCQNRPTAIYELSIKLTDPTKPLKAESLSHSTTRTIMPASVGSHRLSSSAYSGRSPRVLGERVYYISNPIGGPHGSCASLNVVSTSTGEEEVLVSVVEEPHSNAGNPAEDQFPGLYIDQLPLHPFLSNSATGDHFLVTSSIWGSLKVLLIIDLQTGKVQRYEGPGRGSCTVWNTNGTDSILASHSQTTQPPIICLGTLAANGSITWNKIERLQTKTKIEQQLSKTSTQVMKLPPNEYGPTEIVFTSGTSFDVKNISLSSEPLPVIIAPHGGPHSTSVNEFSPVTAAFALLGYSTAYINYPGSLGYGQKWVYHLIKHLGQADVESSKLALDFLRSSKRVHPRRAFVNGGSHGGFITAHLTSRYPDLFAAACMRNPVVDLVGTAAGGSDIPDWSFAEADLPFPLTGNSRAPVMIDEEAFRVLKSASPISQLDQVKTPTLLLLGDVDRRVSHQQGLAWYHGLQGRGIKSNAYMFIENSHPLSGIEAELASFEATFEHFST</sequence>
<dbReference type="PANTHER" id="PTHR42776:SF4">
    <property type="entry name" value="ACYLAMINO-ACID-RELEASING ENZYME"/>
    <property type="match status" value="1"/>
</dbReference>
<dbReference type="GO" id="GO:0004252">
    <property type="term" value="F:serine-type endopeptidase activity"/>
    <property type="evidence" value="ECO:0007669"/>
    <property type="project" value="TreeGrafter"/>
</dbReference>
<evidence type="ECO:0000256" key="2">
    <source>
        <dbReference type="ARBA" id="ARBA00004496"/>
    </source>
</evidence>
<dbReference type="Proteomes" id="UP000886653">
    <property type="component" value="Unassembled WGS sequence"/>
</dbReference>
<evidence type="ECO:0000313" key="11">
    <source>
        <dbReference type="EMBL" id="KAG0142926.1"/>
    </source>
</evidence>
<comment type="similarity">
    <text evidence="3">Belongs to the peptidase S9C family.</text>
</comment>
<dbReference type="EC" id="3.4.19.1" evidence="5"/>
<comment type="subcellular location">
    <subcellularLocation>
        <location evidence="2">Cytoplasm</location>
    </subcellularLocation>
</comment>
<dbReference type="InterPro" id="IPR045550">
    <property type="entry name" value="AARE_N"/>
</dbReference>
<evidence type="ECO:0000313" key="12">
    <source>
        <dbReference type="Proteomes" id="UP000886653"/>
    </source>
</evidence>
<dbReference type="PANTHER" id="PTHR42776">
    <property type="entry name" value="SERINE PEPTIDASE S9 FAMILY MEMBER"/>
    <property type="match status" value="1"/>
</dbReference>
<dbReference type="SUPFAM" id="SSF82171">
    <property type="entry name" value="DPP6 N-terminal domain-like"/>
    <property type="match status" value="1"/>
</dbReference>
<feature type="domain" description="Acylamino-acid-releasing enzyme N-terminal" evidence="10">
    <location>
        <begin position="11"/>
        <end position="466"/>
    </location>
</feature>
<dbReference type="EMBL" id="MU167333">
    <property type="protein sequence ID" value="KAG0142926.1"/>
    <property type="molecule type" value="Genomic_DNA"/>
</dbReference>
<name>A0A9P6T8E3_9BASI</name>
<feature type="domain" description="Peptidase S9 prolyl oligopeptidase catalytic" evidence="9">
    <location>
        <begin position="538"/>
        <end position="738"/>
    </location>
</feature>
<dbReference type="Pfam" id="PF00326">
    <property type="entry name" value="Peptidase_S9"/>
    <property type="match status" value="1"/>
</dbReference>
<dbReference type="Gene3D" id="3.40.50.1820">
    <property type="entry name" value="alpha/beta hydrolase"/>
    <property type="match status" value="1"/>
</dbReference>
<dbReference type="OrthoDB" id="43744at2759"/>
<dbReference type="InterPro" id="IPR029058">
    <property type="entry name" value="AB_hydrolase_fold"/>
</dbReference>
<evidence type="ECO:0000256" key="5">
    <source>
        <dbReference type="ARBA" id="ARBA00012917"/>
    </source>
</evidence>
<dbReference type="GO" id="GO:0006508">
    <property type="term" value="P:proteolysis"/>
    <property type="evidence" value="ECO:0007669"/>
    <property type="project" value="InterPro"/>
</dbReference>
<reference evidence="11" key="1">
    <citation type="submission" date="2013-11" db="EMBL/GenBank/DDBJ databases">
        <title>Genome sequence of the fusiform rust pathogen reveals effectors for host alternation and coevolution with pine.</title>
        <authorList>
            <consortium name="DOE Joint Genome Institute"/>
            <person name="Smith K."/>
            <person name="Pendleton A."/>
            <person name="Kubisiak T."/>
            <person name="Anderson C."/>
            <person name="Salamov A."/>
            <person name="Aerts A."/>
            <person name="Riley R."/>
            <person name="Clum A."/>
            <person name="Lindquist E."/>
            <person name="Ence D."/>
            <person name="Campbell M."/>
            <person name="Kronenberg Z."/>
            <person name="Feau N."/>
            <person name="Dhillon B."/>
            <person name="Hamelin R."/>
            <person name="Burleigh J."/>
            <person name="Smith J."/>
            <person name="Yandell M."/>
            <person name="Nelson C."/>
            <person name="Grigoriev I."/>
            <person name="Davis J."/>
        </authorList>
    </citation>
    <scope>NUCLEOTIDE SEQUENCE</scope>
    <source>
        <strain evidence="11">G11</strain>
    </source>
</reference>
<dbReference type="InterPro" id="IPR001375">
    <property type="entry name" value="Peptidase_S9_cat"/>
</dbReference>
<dbReference type="Pfam" id="PF19283">
    <property type="entry name" value="APEH_N"/>
    <property type="match status" value="1"/>
</dbReference>
<proteinExistence type="inferred from homology"/>
<comment type="catalytic activity">
    <reaction evidence="1">
        <text>Cleavage of an N-acetyl or N-formyl amino acid from the N-terminus of a polypeptide.</text>
        <dbReference type="EC" id="3.4.19.1"/>
    </reaction>
</comment>
<evidence type="ECO:0000256" key="8">
    <source>
        <dbReference type="ARBA" id="ARBA00032829"/>
    </source>
</evidence>
<evidence type="ECO:0000256" key="3">
    <source>
        <dbReference type="ARBA" id="ARBA00010040"/>
    </source>
</evidence>
<dbReference type="SUPFAM" id="SSF53474">
    <property type="entry name" value="alpha/beta-Hydrolases"/>
    <property type="match status" value="1"/>
</dbReference>
<comment type="subunit">
    <text evidence="4">Homotetramer.</text>
</comment>
<evidence type="ECO:0000256" key="6">
    <source>
        <dbReference type="ARBA" id="ARBA00022490"/>
    </source>
</evidence>
<dbReference type="AlphaFoldDB" id="A0A9P6T8E3"/>
<evidence type="ECO:0000256" key="4">
    <source>
        <dbReference type="ARBA" id="ARBA00011881"/>
    </source>
</evidence>
<evidence type="ECO:0000256" key="7">
    <source>
        <dbReference type="ARBA" id="ARBA00022801"/>
    </source>
</evidence>
<organism evidence="11 12">
    <name type="scientific">Cronartium quercuum f. sp. fusiforme G11</name>
    <dbReference type="NCBI Taxonomy" id="708437"/>
    <lineage>
        <taxon>Eukaryota</taxon>
        <taxon>Fungi</taxon>
        <taxon>Dikarya</taxon>
        <taxon>Basidiomycota</taxon>
        <taxon>Pucciniomycotina</taxon>
        <taxon>Pucciniomycetes</taxon>
        <taxon>Pucciniales</taxon>
        <taxon>Coleosporiaceae</taxon>
        <taxon>Cronartium</taxon>
    </lineage>
</organism>
<keyword evidence="7" id="KW-0378">Hydrolase</keyword>
<keyword evidence="6" id="KW-0963">Cytoplasm</keyword>
<evidence type="ECO:0000259" key="9">
    <source>
        <dbReference type="Pfam" id="PF00326"/>
    </source>
</evidence>
<gene>
    <name evidence="11" type="ORF">CROQUDRAFT_135262</name>
</gene>
<comment type="caution">
    <text evidence="11">The sequence shown here is derived from an EMBL/GenBank/DDBJ whole genome shotgun (WGS) entry which is preliminary data.</text>
</comment>
<accession>A0A9P6T8E3</accession>
<protein>
    <recommendedName>
        <fullName evidence="5">acylaminoacyl-peptidase</fullName>
        <ecNumber evidence="5">3.4.19.1</ecNumber>
    </recommendedName>
    <alternativeName>
        <fullName evidence="8">Dipeptidyl-peptidase V</fullName>
    </alternativeName>
</protein>
<keyword evidence="12" id="KW-1185">Reference proteome</keyword>
<dbReference type="GO" id="GO:0005737">
    <property type="term" value="C:cytoplasm"/>
    <property type="evidence" value="ECO:0007669"/>
    <property type="project" value="UniProtKB-SubCell"/>
</dbReference>